<evidence type="ECO:0000256" key="1">
    <source>
        <dbReference type="SAM" id="MobiDB-lite"/>
    </source>
</evidence>
<accession>A0AAV7VLS1</accession>
<comment type="caution">
    <text evidence="2">The sequence shown here is derived from an EMBL/GenBank/DDBJ whole genome shotgun (WGS) entry which is preliminary data.</text>
</comment>
<evidence type="ECO:0000313" key="3">
    <source>
        <dbReference type="Proteomes" id="UP001066276"/>
    </source>
</evidence>
<dbReference type="AlphaFoldDB" id="A0AAV7VLS1"/>
<proteinExistence type="predicted"/>
<organism evidence="2 3">
    <name type="scientific">Pleurodeles waltl</name>
    <name type="common">Iberian ribbed newt</name>
    <dbReference type="NCBI Taxonomy" id="8319"/>
    <lineage>
        <taxon>Eukaryota</taxon>
        <taxon>Metazoa</taxon>
        <taxon>Chordata</taxon>
        <taxon>Craniata</taxon>
        <taxon>Vertebrata</taxon>
        <taxon>Euteleostomi</taxon>
        <taxon>Amphibia</taxon>
        <taxon>Batrachia</taxon>
        <taxon>Caudata</taxon>
        <taxon>Salamandroidea</taxon>
        <taxon>Salamandridae</taxon>
        <taxon>Pleurodelinae</taxon>
        <taxon>Pleurodeles</taxon>
    </lineage>
</organism>
<keyword evidence="3" id="KW-1185">Reference proteome</keyword>
<feature type="compositionally biased region" description="Basic and acidic residues" evidence="1">
    <location>
        <begin position="28"/>
        <end position="37"/>
    </location>
</feature>
<gene>
    <name evidence="2" type="ORF">NDU88_004797</name>
</gene>
<protein>
    <submittedName>
        <fullName evidence="2">Uncharacterized protein</fullName>
    </submittedName>
</protein>
<dbReference type="Proteomes" id="UP001066276">
    <property type="component" value="Chromosome 2_1"/>
</dbReference>
<dbReference type="EMBL" id="JANPWB010000003">
    <property type="protein sequence ID" value="KAJ1200979.1"/>
    <property type="molecule type" value="Genomic_DNA"/>
</dbReference>
<feature type="region of interest" description="Disordered" evidence="1">
    <location>
        <begin position="1"/>
        <end position="48"/>
    </location>
</feature>
<evidence type="ECO:0000313" key="2">
    <source>
        <dbReference type="EMBL" id="KAJ1200979.1"/>
    </source>
</evidence>
<name>A0AAV7VLS1_PLEWA</name>
<sequence>MERPSGGSSEDDWDQGWVHEASTAATMEAKDDQRQETQDGEQMAQREAHMQCSTVAEIQGTGPACGCALDSYTQTAVATGATGGLVMRMLVDNVLAPKTAVRYNHVLFIPQRDADLQFFLVHIALFRRFF</sequence>
<reference evidence="2" key="1">
    <citation type="journal article" date="2022" name="bioRxiv">
        <title>Sequencing and chromosome-scale assembly of the giantPleurodeles waltlgenome.</title>
        <authorList>
            <person name="Brown T."/>
            <person name="Elewa A."/>
            <person name="Iarovenko S."/>
            <person name="Subramanian E."/>
            <person name="Araus A.J."/>
            <person name="Petzold A."/>
            <person name="Susuki M."/>
            <person name="Suzuki K.-i.T."/>
            <person name="Hayashi T."/>
            <person name="Toyoda A."/>
            <person name="Oliveira C."/>
            <person name="Osipova E."/>
            <person name="Leigh N.D."/>
            <person name="Simon A."/>
            <person name="Yun M.H."/>
        </authorList>
    </citation>
    <scope>NUCLEOTIDE SEQUENCE</scope>
    <source>
        <strain evidence="2">20211129_DDA</strain>
        <tissue evidence="2">Liver</tissue>
    </source>
</reference>